<dbReference type="Gene3D" id="3.40.220.10">
    <property type="entry name" value="Leucine Aminopeptidase, subunit E, domain 1"/>
    <property type="match status" value="1"/>
</dbReference>
<accession>U4QDQ3</accession>
<evidence type="ECO:0000313" key="3">
    <source>
        <dbReference type="Proteomes" id="UP000017243"/>
    </source>
</evidence>
<organism evidence="2 3">
    <name type="scientific">Lactobacillus helveticus CIRM-BIA 953</name>
    <dbReference type="NCBI Taxonomy" id="1226335"/>
    <lineage>
        <taxon>Bacteria</taxon>
        <taxon>Bacillati</taxon>
        <taxon>Bacillota</taxon>
        <taxon>Bacilli</taxon>
        <taxon>Lactobacillales</taxon>
        <taxon>Lactobacillaceae</taxon>
        <taxon>Lactobacillus</taxon>
    </lineage>
</organism>
<evidence type="ECO:0000313" key="2">
    <source>
        <dbReference type="EMBL" id="CDI42658.1"/>
    </source>
</evidence>
<comment type="caution">
    <text evidence="2">The sequence shown here is derived from an EMBL/GenBank/DDBJ whole genome shotgun (WGS) entry which is preliminary data.</text>
</comment>
<reference evidence="2 3" key="1">
    <citation type="submission" date="2013-09" db="EMBL/GenBank/DDBJ databases">
        <title>Draft Genome Sequence of five Lactobacillus helveticus strains CIRM-BIA 101T, 103, 104, 951 and 953 isolated from milk product.</title>
        <authorList>
            <person name="Valence F."/>
            <person name="Chuat V."/>
            <person name="Ma L."/>
            <person name="Creno S."/>
            <person name="Falentin H."/>
            <person name="Lortal S."/>
            <person name="Bizet C."/>
            <person name="Clermont D."/>
            <person name="Loux V."/>
            <person name="Bouchier C."/>
            <person name="Cousin S."/>
        </authorList>
    </citation>
    <scope>NUCLEOTIDE SEQUENCE [LARGE SCALE GENOMIC DNA]</scope>
    <source>
        <strain evidence="2 3">CIRM-BIA 953</strain>
    </source>
</reference>
<proteinExistence type="predicted"/>
<sequence length="32" mass="3408">MTKIKIIQGDITKMKADAIVNAANNSLLGECC</sequence>
<dbReference type="AlphaFoldDB" id="U4QDQ3"/>
<dbReference type="PROSITE" id="PS51154">
    <property type="entry name" value="MACRO"/>
    <property type="match status" value="1"/>
</dbReference>
<dbReference type="Proteomes" id="UP000017243">
    <property type="component" value="Unassembled WGS sequence"/>
</dbReference>
<dbReference type="InterPro" id="IPR043472">
    <property type="entry name" value="Macro_dom-like"/>
</dbReference>
<name>U4QDQ3_LACHE</name>
<feature type="domain" description="Macro" evidence="1">
    <location>
        <begin position="1"/>
        <end position="32"/>
    </location>
</feature>
<protein>
    <recommendedName>
        <fullName evidence="1">Macro domain-containing protein</fullName>
    </recommendedName>
</protein>
<dbReference type="InterPro" id="IPR002589">
    <property type="entry name" value="Macro_dom"/>
</dbReference>
<dbReference type="EMBL" id="CBUH010000115">
    <property type="protein sequence ID" value="CDI42658.1"/>
    <property type="molecule type" value="Genomic_DNA"/>
</dbReference>
<dbReference type="SUPFAM" id="SSF52949">
    <property type="entry name" value="Macro domain-like"/>
    <property type="match status" value="1"/>
</dbReference>
<evidence type="ECO:0000259" key="1">
    <source>
        <dbReference type="PROSITE" id="PS51154"/>
    </source>
</evidence>
<gene>
    <name evidence="2" type="ORF">LHCIRMBIA953_02468</name>
</gene>